<dbReference type="InterPro" id="IPR011032">
    <property type="entry name" value="GroES-like_sf"/>
</dbReference>
<evidence type="ECO:0000313" key="5">
    <source>
        <dbReference type="EMBL" id="GIM94845.1"/>
    </source>
</evidence>
<name>A0A919TFZ6_9ACTN</name>
<evidence type="ECO:0000256" key="3">
    <source>
        <dbReference type="SAM" id="MobiDB-lite"/>
    </source>
</evidence>
<accession>A0A919TFZ6</accession>
<dbReference type="AlphaFoldDB" id="A0A919TFZ6"/>
<comment type="caution">
    <text evidence="5">The sequence shown here is derived from an EMBL/GenBank/DDBJ whole genome shotgun (WGS) entry which is preliminary data.</text>
</comment>
<organism evidence="5 6">
    <name type="scientific">Paractinoplanes toevensis</name>
    <dbReference type="NCBI Taxonomy" id="571911"/>
    <lineage>
        <taxon>Bacteria</taxon>
        <taxon>Bacillati</taxon>
        <taxon>Actinomycetota</taxon>
        <taxon>Actinomycetes</taxon>
        <taxon>Micromonosporales</taxon>
        <taxon>Micromonosporaceae</taxon>
        <taxon>Paractinoplanes</taxon>
    </lineage>
</organism>
<proteinExistence type="predicted"/>
<dbReference type="Gene3D" id="3.90.180.10">
    <property type="entry name" value="Medium-chain alcohol dehydrogenases, catalytic domain"/>
    <property type="match status" value="2"/>
</dbReference>
<sequence length="344" mass="35134">MRRVRHYEYGGPEVLRLEDAPEPVPGPGELLVRVAAIGVTLPAVRRVRAGDPAALPAPVGGEVAGEVIGIGPAGDHRAGREIRIGDRIAGLSFTGSYAEVVTVPAALATPIPSWASDVLAVALVRSGQVALGVLAAAAPRPGESVLITGSASGVGHLLVQLAKLRGVHRVVAAASTPDGATRQGAEAAGSPGLPRAGSAAGRARSNDKAGFLRGVGADEVVGYADGSWGEPVDVVLDAVGGELLPHALAAVRAGGRLIFFNSGGGTVAAHELLAGAKTITGFTVARFAATQPDRYRENGDELWELARTGRLRPAVHAELPLAQAAEAHRIIESRENLGKVVLRP</sequence>
<reference evidence="5 6" key="1">
    <citation type="submission" date="2021-03" db="EMBL/GenBank/DDBJ databases">
        <title>Whole genome shotgun sequence of Actinoplanes toevensis NBRC 105298.</title>
        <authorList>
            <person name="Komaki H."/>
            <person name="Tamura T."/>
        </authorList>
    </citation>
    <scope>NUCLEOTIDE SEQUENCE [LARGE SCALE GENOMIC DNA]</scope>
    <source>
        <strain evidence="5 6">NBRC 105298</strain>
    </source>
</reference>
<feature type="compositionally biased region" description="Low complexity" evidence="3">
    <location>
        <begin position="187"/>
        <end position="202"/>
    </location>
</feature>
<dbReference type="Pfam" id="PF08240">
    <property type="entry name" value="ADH_N"/>
    <property type="match status" value="1"/>
</dbReference>
<dbReference type="InterPro" id="IPR020843">
    <property type="entry name" value="ER"/>
</dbReference>
<dbReference type="PANTHER" id="PTHR48106">
    <property type="entry name" value="QUINONE OXIDOREDUCTASE PIG3-RELATED"/>
    <property type="match status" value="1"/>
</dbReference>
<dbReference type="PANTHER" id="PTHR48106:SF13">
    <property type="entry name" value="QUINONE OXIDOREDUCTASE-RELATED"/>
    <property type="match status" value="1"/>
</dbReference>
<dbReference type="EMBL" id="BOQN01000087">
    <property type="protein sequence ID" value="GIM94845.1"/>
    <property type="molecule type" value="Genomic_DNA"/>
</dbReference>
<dbReference type="Proteomes" id="UP000677082">
    <property type="component" value="Unassembled WGS sequence"/>
</dbReference>
<dbReference type="InterPro" id="IPR013154">
    <property type="entry name" value="ADH-like_N"/>
</dbReference>
<evidence type="ECO:0000313" key="6">
    <source>
        <dbReference type="Proteomes" id="UP000677082"/>
    </source>
</evidence>
<dbReference type="SUPFAM" id="SSF50129">
    <property type="entry name" value="GroES-like"/>
    <property type="match status" value="1"/>
</dbReference>
<dbReference type="SMART" id="SM00829">
    <property type="entry name" value="PKS_ER"/>
    <property type="match status" value="1"/>
</dbReference>
<dbReference type="Pfam" id="PF13602">
    <property type="entry name" value="ADH_zinc_N_2"/>
    <property type="match status" value="1"/>
</dbReference>
<feature type="region of interest" description="Disordered" evidence="3">
    <location>
        <begin position="178"/>
        <end position="202"/>
    </location>
</feature>
<gene>
    <name evidence="5" type="ORF">Ato02nite_066380</name>
</gene>
<keyword evidence="2" id="KW-0560">Oxidoreductase</keyword>
<evidence type="ECO:0000259" key="4">
    <source>
        <dbReference type="SMART" id="SM00829"/>
    </source>
</evidence>
<dbReference type="RefSeq" id="WP_213010602.1">
    <property type="nucleotide sequence ID" value="NZ_BOQN01000087.1"/>
</dbReference>
<evidence type="ECO:0000256" key="1">
    <source>
        <dbReference type="ARBA" id="ARBA00022857"/>
    </source>
</evidence>
<dbReference type="GO" id="GO:0003960">
    <property type="term" value="F:quinone reductase (NADPH) activity"/>
    <property type="evidence" value="ECO:0007669"/>
    <property type="project" value="TreeGrafter"/>
</dbReference>
<protein>
    <submittedName>
        <fullName evidence="5">NAD(P)H quinone oxidoreductase</fullName>
    </submittedName>
</protein>
<dbReference type="SUPFAM" id="SSF51735">
    <property type="entry name" value="NAD(P)-binding Rossmann-fold domains"/>
    <property type="match status" value="1"/>
</dbReference>
<dbReference type="GO" id="GO:0070402">
    <property type="term" value="F:NADPH binding"/>
    <property type="evidence" value="ECO:0007669"/>
    <property type="project" value="TreeGrafter"/>
</dbReference>
<keyword evidence="6" id="KW-1185">Reference proteome</keyword>
<dbReference type="GO" id="GO:0035925">
    <property type="term" value="F:mRNA 3'-UTR AU-rich region binding"/>
    <property type="evidence" value="ECO:0007669"/>
    <property type="project" value="TreeGrafter"/>
</dbReference>
<keyword evidence="1" id="KW-0521">NADP</keyword>
<feature type="domain" description="Enoyl reductase (ER)" evidence="4">
    <location>
        <begin position="10"/>
        <end position="342"/>
    </location>
</feature>
<dbReference type="InterPro" id="IPR036291">
    <property type="entry name" value="NAD(P)-bd_dom_sf"/>
</dbReference>
<dbReference type="Gene3D" id="3.40.50.720">
    <property type="entry name" value="NAD(P)-binding Rossmann-like Domain"/>
    <property type="match status" value="2"/>
</dbReference>
<evidence type="ECO:0000256" key="2">
    <source>
        <dbReference type="ARBA" id="ARBA00023002"/>
    </source>
</evidence>
<dbReference type="GO" id="GO:0005829">
    <property type="term" value="C:cytosol"/>
    <property type="evidence" value="ECO:0007669"/>
    <property type="project" value="TreeGrafter"/>
</dbReference>